<keyword evidence="5" id="KW-1185">Reference proteome</keyword>
<dbReference type="SMART" id="SM00062">
    <property type="entry name" value="PBPb"/>
    <property type="match status" value="1"/>
</dbReference>
<evidence type="ECO:0000256" key="2">
    <source>
        <dbReference type="SAM" id="SignalP"/>
    </source>
</evidence>
<dbReference type="PANTHER" id="PTHR35936">
    <property type="entry name" value="MEMBRANE-BOUND LYTIC MUREIN TRANSGLYCOSYLASE F"/>
    <property type="match status" value="1"/>
</dbReference>
<keyword evidence="1 2" id="KW-0732">Signal</keyword>
<protein>
    <submittedName>
        <fullName evidence="4">Polar amino acid transport system substrate-binding protein</fullName>
    </submittedName>
</protein>
<feature type="domain" description="Solute-binding protein family 3/N-terminal" evidence="3">
    <location>
        <begin position="43"/>
        <end position="262"/>
    </location>
</feature>
<organism evidence="4 5">
    <name type="scientific">Peptoniphilus stercorisuis</name>
    <dbReference type="NCBI Taxonomy" id="1436965"/>
    <lineage>
        <taxon>Bacteria</taxon>
        <taxon>Bacillati</taxon>
        <taxon>Bacillota</taxon>
        <taxon>Tissierellia</taxon>
        <taxon>Tissierellales</taxon>
        <taxon>Peptoniphilaceae</taxon>
        <taxon>Peptoniphilus</taxon>
    </lineage>
</organism>
<evidence type="ECO:0000313" key="4">
    <source>
        <dbReference type="EMBL" id="MBP2025786.1"/>
    </source>
</evidence>
<accession>A0ABS4KF34</accession>
<gene>
    <name evidence="4" type="ORF">J2Z71_001333</name>
</gene>
<sequence length="271" mass="29891">MKKKYYLLTIAVLLVGILSGCGNNSGKDTSQDTSLADIKEKGEIVLGTSADYPPFEWHIIDGSSDEIVGVDIEIAKKLADDLGVKLTIKDMSFDSLFPALNSNDIDMIIAGMVVDEDRLKAADFSDPYIEQGQTILVRKEDANKYKSVEDLRDKKIGSQLGSTQQKYAEENFGAEIVGIPNNNNLIMDLKNGTLDAVFMTLLPAQQFENLNENLQIIDLGIPNENGSCVAIRKGSTSLLDEINKSIKNLNSTDQVDNWFLEYQELSEKSAK</sequence>
<evidence type="ECO:0000313" key="5">
    <source>
        <dbReference type="Proteomes" id="UP001519306"/>
    </source>
</evidence>
<dbReference type="PANTHER" id="PTHR35936:SF17">
    <property type="entry name" value="ARGININE-BINDING EXTRACELLULAR PROTEIN ARTP"/>
    <property type="match status" value="1"/>
</dbReference>
<dbReference type="PROSITE" id="PS51257">
    <property type="entry name" value="PROKAR_LIPOPROTEIN"/>
    <property type="match status" value="1"/>
</dbReference>
<dbReference type="Proteomes" id="UP001519306">
    <property type="component" value="Unassembled WGS sequence"/>
</dbReference>
<dbReference type="InterPro" id="IPR001638">
    <property type="entry name" value="Solute-binding_3/MltF_N"/>
</dbReference>
<dbReference type="RefSeq" id="WP_210061275.1">
    <property type="nucleotide sequence ID" value="NZ_JAGGLJ010000012.1"/>
</dbReference>
<name>A0ABS4KF34_9FIRM</name>
<dbReference type="SUPFAM" id="SSF53850">
    <property type="entry name" value="Periplasmic binding protein-like II"/>
    <property type="match status" value="1"/>
</dbReference>
<evidence type="ECO:0000259" key="3">
    <source>
        <dbReference type="SMART" id="SM00062"/>
    </source>
</evidence>
<evidence type="ECO:0000256" key="1">
    <source>
        <dbReference type="ARBA" id="ARBA00022729"/>
    </source>
</evidence>
<reference evidence="4 5" key="1">
    <citation type="submission" date="2021-03" db="EMBL/GenBank/DDBJ databases">
        <title>Genomic Encyclopedia of Type Strains, Phase IV (KMG-IV): sequencing the most valuable type-strain genomes for metagenomic binning, comparative biology and taxonomic classification.</title>
        <authorList>
            <person name="Goeker M."/>
        </authorList>
    </citation>
    <scope>NUCLEOTIDE SEQUENCE [LARGE SCALE GENOMIC DNA]</scope>
    <source>
        <strain evidence="4 5">DSM 27563</strain>
    </source>
</reference>
<feature type="chain" id="PRO_5046976383" evidence="2">
    <location>
        <begin position="25"/>
        <end position="271"/>
    </location>
</feature>
<comment type="caution">
    <text evidence="4">The sequence shown here is derived from an EMBL/GenBank/DDBJ whole genome shotgun (WGS) entry which is preliminary data.</text>
</comment>
<dbReference type="Pfam" id="PF00497">
    <property type="entry name" value="SBP_bac_3"/>
    <property type="match status" value="1"/>
</dbReference>
<feature type="signal peptide" evidence="2">
    <location>
        <begin position="1"/>
        <end position="24"/>
    </location>
</feature>
<dbReference type="EMBL" id="JAGGLJ010000012">
    <property type="protein sequence ID" value="MBP2025786.1"/>
    <property type="molecule type" value="Genomic_DNA"/>
</dbReference>
<proteinExistence type="predicted"/>
<dbReference type="Gene3D" id="3.40.190.10">
    <property type="entry name" value="Periplasmic binding protein-like II"/>
    <property type="match status" value="2"/>
</dbReference>